<proteinExistence type="predicted"/>
<dbReference type="AlphaFoldDB" id="A0A9P8L990"/>
<dbReference type="Proteomes" id="UP000750711">
    <property type="component" value="Unassembled WGS sequence"/>
</dbReference>
<evidence type="ECO:0000313" key="2">
    <source>
        <dbReference type="Proteomes" id="UP000750711"/>
    </source>
</evidence>
<name>A0A9P8L990_9PEZI</name>
<sequence>METRWTYRDPMAIAPDDQAVSRNEYDYEDEKLIIRYPNHYYGSFINLIVNDIATQLFDIKHGYDDVQHRCNDGAAAEIARCVWMYEASRVAIPLDELSAELNANGLIYHSNLETDLRMYGPHRYADAVIRYSCLGLPDPHFPRIVIEASFPPKRKYLPYLAYDYIAISQGRIELVVGLDIGHWGSKKASVSMWQPRSTMMMVKEFGPVSRHSRMILRESSLTITLQYFRLEDGSAVEEGSLTFQLRDFVPPEAADRIAGLDIPISIPYSKLAQYLDFAERNYALRERWREQPEMPTRRPMM</sequence>
<gene>
    <name evidence="1" type="ORF">GP486_005409</name>
</gene>
<reference evidence="1" key="1">
    <citation type="submission" date="2021-03" db="EMBL/GenBank/DDBJ databases">
        <title>Comparative genomics and phylogenomic investigation of the class Geoglossomycetes provide insights into ecological specialization and systematics.</title>
        <authorList>
            <person name="Melie T."/>
            <person name="Pirro S."/>
            <person name="Miller A.N."/>
            <person name="Quandt A."/>
        </authorList>
    </citation>
    <scope>NUCLEOTIDE SEQUENCE</scope>
    <source>
        <strain evidence="1">CAQ_001_2017</strain>
    </source>
</reference>
<accession>A0A9P8L990</accession>
<keyword evidence="2" id="KW-1185">Reference proteome</keyword>
<organism evidence="1 2">
    <name type="scientific">Trichoglossum hirsutum</name>
    <dbReference type="NCBI Taxonomy" id="265104"/>
    <lineage>
        <taxon>Eukaryota</taxon>
        <taxon>Fungi</taxon>
        <taxon>Dikarya</taxon>
        <taxon>Ascomycota</taxon>
        <taxon>Pezizomycotina</taxon>
        <taxon>Geoglossomycetes</taxon>
        <taxon>Geoglossales</taxon>
        <taxon>Geoglossaceae</taxon>
        <taxon>Trichoglossum</taxon>
    </lineage>
</organism>
<comment type="caution">
    <text evidence="1">The sequence shown here is derived from an EMBL/GenBank/DDBJ whole genome shotgun (WGS) entry which is preliminary data.</text>
</comment>
<dbReference type="EMBL" id="JAGHQM010001007">
    <property type="protein sequence ID" value="KAH0556800.1"/>
    <property type="molecule type" value="Genomic_DNA"/>
</dbReference>
<evidence type="ECO:0000313" key="1">
    <source>
        <dbReference type="EMBL" id="KAH0556800.1"/>
    </source>
</evidence>
<protein>
    <submittedName>
        <fullName evidence="1">Uncharacterized protein</fullName>
    </submittedName>
</protein>